<accession>A0A0F9V7I1</accession>
<sequence>MPFNKDEELEYIQKKLKKAIELTFVKEIAKLEKIIEDLKKPQLLQIVRDMTHKNELEETELNERYYIAMLMGMSKNLIDYSDTSLNKLKNIFSSYLKQSSLHKITMSSFVHEDFRYLLQL</sequence>
<name>A0A0F9V7I1_9ZZZZ</name>
<evidence type="ECO:0000313" key="1">
    <source>
        <dbReference type="EMBL" id="KKN95677.1"/>
    </source>
</evidence>
<reference evidence="1" key="1">
    <citation type="journal article" date="2015" name="Nature">
        <title>Complex archaea that bridge the gap between prokaryotes and eukaryotes.</title>
        <authorList>
            <person name="Spang A."/>
            <person name="Saw J.H."/>
            <person name="Jorgensen S.L."/>
            <person name="Zaremba-Niedzwiedzka K."/>
            <person name="Martijn J."/>
            <person name="Lind A.E."/>
            <person name="van Eijk R."/>
            <person name="Schleper C."/>
            <person name="Guy L."/>
            <person name="Ettema T.J."/>
        </authorList>
    </citation>
    <scope>NUCLEOTIDE SEQUENCE</scope>
</reference>
<gene>
    <name evidence="1" type="ORF">LCGC14_0175460</name>
</gene>
<protein>
    <submittedName>
        <fullName evidence="1">Uncharacterized protein</fullName>
    </submittedName>
</protein>
<dbReference type="EMBL" id="LAZR01000069">
    <property type="protein sequence ID" value="KKN95677.1"/>
    <property type="molecule type" value="Genomic_DNA"/>
</dbReference>
<comment type="caution">
    <text evidence="1">The sequence shown here is derived from an EMBL/GenBank/DDBJ whole genome shotgun (WGS) entry which is preliminary data.</text>
</comment>
<organism evidence="1">
    <name type="scientific">marine sediment metagenome</name>
    <dbReference type="NCBI Taxonomy" id="412755"/>
    <lineage>
        <taxon>unclassified sequences</taxon>
        <taxon>metagenomes</taxon>
        <taxon>ecological metagenomes</taxon>
    </lineage>
</organism>
<dbReference type="AlphaFoldDB" id="A0A0F9V7I1"/>
<proteinExistence type="predicted"/>